<dbReference type="Proteomes" id="UP000054742">
    <property type="component" value="Unassembled WGS sequence"/>
</dbReference>
<dbReference type="RefSeq" id="WP_058441447.1">
    <property type="nucleotide sequence ID" value="NZ_CAAAHU010000023.1"/>
</dbReference>
<organism evidence="1 2">
    <name type="scientific">Legionella brunensis</name>
    <dbReference type="NCBI Taxonomy" id="29422"/>
    <lineage>
        <taxon>Bacteria</taxon>
        <taxon>Pseudomonadati</taxon>
        <taxon>Pseudomonadota</taxon>
        <taxon>Gammaproteobacteria</taxon>
        <taxon>Legionellales</taxon>
        <taxon>Legionellaceae</taxon>
        <taxon>Legionella</taxon>
    </lineage>
</organism>
<protein>
    <submittedName>
        <fullName evidence="1">Uncharacterized protein</fullName>
    </submittedName>
</protein>
<reference evidence="1 2" key="1">
    <citation type="submission" date="2015-11" db="EMBL/GenBank/DDBJ databases">
        <title>Genomic analysis of 38 Legionella species identifies large and diverse effector repertoires.</title>
        <authorList>
            <person name="Burstein D."/>
            <person name="Amaro F."/>
            <person name="Zusman T."/>
            <person name="Lifshitz Z."/>
            <person name="Cohen O."/>
            <person name="Gilbert J.A."/>
            <person name="Pupko T."/>
            <person name="Shuman H.A."/>
            <person name="Segal G."/>
        </authorList>
    </citation>
    <scope>NUCLEOTIDE SEQUENCE [LARGE SCALE GENOMIC DNA]</scope>
    <source>
        <strain evidence="1 2">ATCC 43878</strain>
    </source>
</reference>
<dbReference type="PATRIC" id="fig|29422.6.peg.1446"/>
<name>A0A0W0SML3_9GAMM</name>
<evidence type="ECO:0000313" key="2">
    <source>
        <dbReference type="Proteomes" id="UP000054742"/>
    </source>
</evidence>
<evidence type="ECO:0000313" key="1">
    <source>
        <dbReference type="EMBL" id="KTC84497.1"/>
    </source>
</evidence>
<keyword evidence="2" id="KW-1185">Reference proteome</keyword>
<comment type="caution">
    <text evidence="1">The sequence shown here is derived from an EMBL/GenBank/DDBJ whole genome shotgun (WGS) entry which is preliminary data.</text>
</comment>
<proteinExistence type="predicted"/>
<gene>
    <name evidence="1" type="ORF">Lbru_1365</name>
</gene>
<dbReference type="AlphaFoldDB" id="A0A0W0SML3"/>
<dbReference type="OrthoDB" id="1432332at2"/>
<dbReference type="EMBL" id="LNXV01000009">
    <property type="protein sequence ID" value="KTC84497.1"/>
    <property type="molecule type" value="Genomic_DNA"/>
</dbReference>
<accession>A0A0W0SML3</accession>
<dbReference type="STRING" id="29422.Lbru_1365"/>
<sequence>MHLVAYFCGTGNPGNDFPGQYDYVNPEHVKTIFVRGCEQPEVCNSQIFPDLKAFANRFVNALFKKGTGDNKDQLEISPDDDKILEGIGIRLDRSSGLVDLKGKPIESITLCGYSRGAVTCFEVARVLNKIAPHIPVDIVADQPVPGNCYQGPGTNAGSIADCSDLTNIRNVSVILGAYTGAMTEFDIHVKKKMPEDGELSKYKNSYIFVAEGYSSNLYYVNQEGKTEQVTYIRRDLFATFEQFDIDPEVEKKHTLNGTCLGWFTDHYKPEAMRDNISTVVHRGFFSQILPKLPRTTNQEHIIIPRESHHQVRPNAPEGQEHMHMKVAELLNRKNSVTKYDEKIELVSDEAVKRKTDEARATYTAKVNVPPAPFPQVSQLQSFFGLNKQDAYRYVDKLHPTANLRKGMILEEGQTLIDWWKNQDRKASRFSTRLTKDLVETIKQTQTDDVEALKKLFVQADKWLIAKENSSTSRYYQVEALRNNIYHHLINQHNVAKEDLLALNRQTLHETGYFLKHWTEGSAAASWFKTDTTRQLDKAFAEHAKVSPHNKEADEKLLDALDTWLELKKDSQSSRYDLVVEMREHLQDVVDNAYREEMDDTATLSK</sequence>